<feature type="domain" description="NADP-dependent oxidoreductase" evidence="1">
    <location>
        <begin position="16"/>
        <end position="311"/>
    </location>
</feature>
<evidence type="ECO:0000313" key="2">
    <source>
        <dbReference type="EMBL" id="NER12841.1"/>
    </source>
</evidence>
<comment type="caution">
    <text evidence="2">The sequence shown here is derived from an EMBL/GenBank/DDBJ whole genome shotgun (WGS) entry which is preliminary data.</text>
</comment>
<dbReference type="InterPro" id="IPR053135">
    <property type="entry name" value="AKR2_Oxidoreductase"/>
</dbReference>
<dbReference type="AlphaFoldDB" id="A0A6P0UHM4"/>
<dbReference type="EMBL" id="JAABOO010000001">
    <property type="protein sequence ID" value="NER12841.1"/>
    <property type="molecule type" value="Genomic_DNA"/>
</dbReference>
<sequence length="323" mass="37069">MQYRKFGKLDWKVSEVGYGMWGIADWSGADDKQSAVALDRAVEMGCNFFDTAWAYGSGKSEQILAELLKRHPSKRLYLATKIPPKDQQWPPVKGTQINEVFPAEHIIEYTEKSLKNLGVEKIDLMQFHVWEDDWAQVEEWQKAIQKLKTEGKIEACGISVNRWEPENCIQTLETGLIDAIQVIYNVFDQSPEDVLFPYCRENDIALIARVPFDEGSLTGKLSEDSKWPEGDFRNIYFGKENLAPTVKRVEELRNEVPQAMSLAEMSLRFIASNPDISTMIPGMRQLRNVEANMNISDGKGLNPELTKKLKEHRWDRVPTHWSC</sequence>
<dbReference type="Proteomes" id="UP000468581">
    <property type="component" value="Unassembled WGS sequence"/>
</dbReference>
<dbReference type="PANTHER" id="PTHR43312">
    <property type="entry name" value="D-THREO-ALDOSE 1-DEHYDROGENASE"/>
    <property type="match status" value="1"/>
</dbReference>
<accession>A0A6P0UHM4</accession>
<evidence type="ECO:0000259" key="1">
    <source>
        <dbReference type="Pfam" id="PF00248"/>
    </source>
</evidence>
<keyword evidence="3" id="KW-1185">Reference proteome</keyword>
<dbReference type="SUPFAM" id="SSF51430">
    <property type="entry name" value="NAD(P)-linked oxidoreductase"/>
    <property type="match status" value="1"/>
</dbReference>
<organism evidence="2 3">
    <name type="scientific">Leptobacterium flavescens</name>
    <dbReference type="NCBI Taxonomy" id="472055"/>
    <lineage>
        <taxon>Bacteria</taxon>
        <taxon>Pseudomonadati</taxon>
        <taxon>Bacteroidota</taxon>
        <taxon>Flavobacteriia</taxon>
        <taxon>Flavobacteriales</taxon>
        <taxon>Flavobacteriaceae</taxon>
        <taxon>Leptobacterium</taxon>
    </lineage>
</organism>
<dbReference type="InterPro" id="IPR023210">
    <property type="entry name" value="NADP_OxRdtase_dom"/>
</dbReference>
<proteinExistence type="predicted"/>
<dbReference type="PANTHER" id="PTHR43312:SF1">
    <property type="entry name" value="NADP-DEPENDENT OXIDOREDUCTASE DOMAIN-CONTAINING PROTEIN"/>
    <property type="match status" value="1"/>
</dbReference>
<dbReference type="Gene3D" id="3.20.20.100">
    <property type="entry name" value="NADP-dependent oxidoreductase domain"/>
    <property type="match status" value="1"/>
</dbReference>
<dbReference type="Pfam" id="PF00248">
    <property type="entry name" value="Aldo_ket_red"/>
    <property type="match status" value="1"/>
</dbReference>
<evidence type="ECO:0000313" key="3">
    <source>
        <dbReference type="Proteomes" id="UP000468581"/>
    </source>
</evidence>
<reference evidence="2 3" key="1">
    <citation type="submission" date="2020-01" db="EMBL/GenBank/DDBJ databases">
        <title>Leptobacterium flavescens.</title>
        <authorList>
            <person name="Wang G."/>
        </authorList>
    </citation>
    <scope>NUCLEOTIDE SEQUENCE [LARGE SCALE GENOMIC DNA]</scope>
    <source>
        <strain evidence="2 3">KCTC 22160</strain>
    </source>
</reference>
<dbReference type="InterPro" id="IPR036812">
    <property type="entry name" value="NAD(P)_OxRdtase_dom_sf"/>
</dbReference>
<gene>
    <name evidence="2" type="ORF">GWK08_05275</name>
</gene>
<dbReference type="CDD" id="cd19086">
    <property type="entry name" value="AKR_AKR11C1"/>
    <property type="match status" value="1"/>
</dbReference>
<protein>
    <submittedName>
        <fullName evidence="2">Aldo/keto reductase</fullName>
    </submittedName>
</protein>
<dbReference type="RefSeq" id="WP_163605850.1">
    <property type="nucleotide sequence ID" value="NZ_JAABOO010000001.1"/>
</dbReference>
<name>A0A6P0UHM4_9FLAO</name>